<comment type="caution">
    <text evidence="12">The sequence shown here is derived from an EMBL/GenBank/DDBJ whole genome shotgun (WGS) entry which is preliminary data.</text>
</comment>
<dbReference type="PANTHER" id="PTHR35851:SF1">
    <property type="entry name" value="CELL DIVISION PROTEIN FTSQ"/>
    <property type="match status" value="1"/>
</dbReference>
<dbReference type="Pfam" id="PF03799">
    <property type="entry name" value="FtsQ_DivIB_C"/>
    <property type="match status" value="1"/>
</dbReference>
<feature type="compositionally biased region" description="Basic residues" evidence="10">
    <location>
        <begin position="8"/>
        <end position="20"/>
    </location>
</feature>
<gene>
    <name evidence="9" type="primary">ftsQ</name>
    <name evidence="12" type="ORF">C2E25_09125</name>
</gene>
<protein>
    <recommendedName>
        <fullName evidence="9">Cell division protein FtsQ</fullName>
    </recommendedName>
</protein>
<dbReference type="Proteomes" id="UP000236340">
    <property type="component" value="Unassembled WGS sequence"/>
</dbReference>
<dbReference type="PROSITE" id="PS51779">
    <property type="entry name" value="POTRA"/>
    <property type="match status" value="1"/>
</dbReference>
<evidence type="ECO:0000256" key="3">
    <source>
        <dbReference type="ARBA" id="ARBA00022519"/>
    </source>
</evidence>
<dbReference type="HAMAP" id="MF_00911">
    <property type="entry name" value="FtsQ_subfam"/>
    <property type="match status" value="1"/>
</dbReference>
<comment type="subcellular location">
    <subcellularLocation>
        <location evidence="9">Cell membrane</location>
        <topology evidence="9">Single-pass type II membrane protein</topology>
    </subcellularLocation>
    <subcellularLocation>
        <location evidence="1">Membrane</location>
    </subcellularLocation>
    <text evidence="9">Localizes to the division septum.</text>
</comment>
<evidence type="ECO:0000313" key="13">
    <source>
        <dbReference type="Proteomes" id="UP000236340"/>
    </source>
</evidence>
<evidence type="ECO:0000313" key="12">
    <source>
        <dbReference type="EMBL" id="PNU20068.1"/>
    </source>
</evidence>
<dbReference type="InterPro" id="IPR005548">
    <property type="entry name" value="Cell_div_FtsQ/DivIB_C"/>
</dbReference>
<dbReference type="OrthoDB" id="5510599at2"/>
<keyword evidence="3" id="KW-0997">Cell inner membrane</keyword>
<evidence type="ECO:0000256" key="1">
    <source>
        <dbReference type="ARBA" id="ARBA00004370"/>
    </source>
</evidence>
<evidence type="ECO:0000259" key="11">
    <source>
        <dbReference type="PROSITE" id="PS51779"/>
    </source>
</evidence>
<dbReference type="GO" id="GO:0090529">
    <property type="term" value="P:cell septum assembly"/>
    <property type="evidence" value="ECO:0007669"/>
    <property type="project" value="InterPro"/>
</dbReference>
<comment type="function">
    <text evidence="9">Essential cell division protein.</text>
</comment>
<evidence type="ECO:0000256" key="5">
    <source>
        <dbReference type="ARBA" id="ARBA00022692"/>
    </source>
</evidence>
<keyword evidence="2 9" id="KW-1003">Cell membrane</keyword>
<dbReference type="Gene3D" id="3.40.50.11690">
    <property type="entry name" value="Cell division protein FtsQ/DivIB"/>
    <property type="match status" value="1"/>
</dbReference>
<dbReference type="GO" id="GO:0005886">
    <property type="term" value="C:plasma membrane"/>
    <property type="evidence" value="ECO:0007669"/>
    <property type="project" value="UniProtKB-SubCell"/>
</dbReference>
<dbReference type="InterPro" id="IPR026579">
    <property type="entry name" value="FtsQ"/>
</dbReference>
<evidence type="ECO:0000256" key="9">
    <source>
        <dbReference type="HAMAP-Rule" id="MF_00911"/>
    </source>
</evidence>
<evidence type="ECO:0000256" key="10">
    <source>
        <dbReference type="SAM" id="MobiDB-lite"/>
    </source>
</evidence>
<dbReference type="Gene3D" id="3.10.20.310">
    <property type="entry name" value="membrane protein fhac"/>
    <property type="match status" value="1"/>
</dbReference>
<dbReference type="RefSeq" id="WP_103115444.1">
    <property type="nucleotide sequence ID" value="NZ_PPFX01000018.1"/>
</dbReference>
<organism evidence="12 13">
    <name type="scientific">Geothermobacter hydrogeniphilus</name>
    <dbReference type="NCBI Taxonomy" id="1969733"/>
    <lineage>
        <taxon>Bacteria</taxon>
        <taxon>Pseudomonadati</taxon>
        <taxon>Thermodesulfobacteriota</taxon>
        <taxon>Desulfuromonadia</taxon>
        <taxon>Desulfuromonadales</taxon>
        <taxon>Geothermobacteraceae</taxon>
        <taxon>Geothermobacter</taxon>
    </lineage>
</organism>
<proteinExistence type="inferred from homology"/>
<dbReference type="InterPro" id="IPR013685">
    <property type="entry name" value="POTRA_FtsQ_type"/>
</dbReference>
<feature type="region of interest" description="Disordered" evidence="10">
    <location>
        <begin position="1"/>
        <end position="20"/>
    </location>
</feature>
<keyword evidence="6 9" id="KW-1133">Transmembrane helix</keyword>
<feature type="domain" description="POTRA" evidence="11">
    <location>
        <begin position="64"/>
        <end position="132"/>
    </location>
</feature>
<evidence type="ECO:0000256" key="2">
    <source>
        <dbReference type="ARBA" id="ARBA00022475"/>
    </source>
</evidence>
<keyword evidence="4 9" id="KW-0132">Cell division</keyword>
<dbReference type="PANTHER" id="PTHR35851">
    <property type="entry name" value="CELL DIVISION PROTEIN FTSQ"/>
    <property type="match status" value="1"/>
</dbReference>
<evidence type="ECO:0000256" key="8">
    <source>
        <dbReference type="ARBA" id="ARBA00023306"/>
    </source>
</evidence>
<dbReference type="AlphaFoldDB" id="A0A2K2H9S2"/>
<keyword evidence="5 9" id="KW-0812">Transmembrane</keyword>
<dbReference type="InterPro" id="IPR045335">
    <property type="entry name" value="FtsQ_C_sf"/>
</dbReference>
<dbReference type="InterPro" id="IPR034746">
    <property type="entry name" value="POTRA"/>
</dbReference>
<reference evidence="12 13" key="1">
    <citation type="journal article" date="2018" name="Genome Announc.">
        <title>Genome Sequence of Geothermobacter sp. HR-1 Iron Reducer from the Loihi Seamount.</title>
        <authorList>
            <person name="Smith H."/>
            <person name="Abuyen K."/>
            <person name="Tremblay J."/>
            <person name="Savalia P."/>
            <person name="Perez-Rodriguez I."/>
            <person name="Emerson D."/>
            <person name="Tully B."/>
            <person name="Amend J."/>
        </authorList>
    </citation>
    <scope>NUCLEOTIDE SEQUENCE [LARGE SCALE GENOMIC DNA]</scope>
    <source>
        <strain evidence="12 13">HR-1</strain>
    </source>
</reference>
<name>A0A2K2H9S2_9BACT</name>
<evidence type="ECO:0000256" key="7">
    <source>
        <dbReference type="ARBA" id="ARBA00023136"/>
    </source>
</evidence>
<dbReference type="EMBL" id="PPFX01000018">
    <property type="protein sequence ID" value="PNU20068.1"/>
    <property type="molecule type" value="Genomic_DNA"/>
</dbReference>
<evidence type="ECO:0000256" key="6">
    <source>
        <dbReference type="ARBA" id="ARBA00022989"/>
    </source>
</evidence>
<accession>A0A2K2H9S2</accession>
<keyword evidence="8 9" id="KW-0131">Cell cycle</keyword>
<evidence type="ECO:0000256" key="4">
    <source>
        <dbReference type="ARBA" id="ARBA00022618"/>
    </source>
</evidence>
<dbReference type="GO" id="GO:0032153">
    <property type="term" value="C:cell division site"/>
    <property type="evidence" value="ECO:0007669"/>
    <property type="project" value="UniProtKB-UniRule"/>
</dbReference>
<dbReference type="GO" id="GO:0043093">
    <property type="term" value="P:FtsZ-dependent cytokinesis"/>
    <property type="evidence" value="ECO:0007669"/>
    <property type="project" value="UniProtKB-UniRule"/>
</dbReference>
<dbReference type="Pfam" id="PF08478">
    <property type="entry name" value="POTRA_1"/>
    <property type="match status" value="1"/>
</dbReference>
<sequence>MRDFKSPAVKKKTRGNRRKLQKKQRNWRKLLRRAMRSLVFFCSAALVVGGGLLASRLLLDWGYFRVETIRVEHQQRVSKEAILELSNIRPGVSIFSLDLERIGQKIEENPWIATASVKRIFPRDVVIDVVERTPAAVLSLGYLYYVDWDGEIFKLLDAEDRLDFPVISGVSKEDLLKRPRQTREKLREVMQLLREIETRQGFNLDDLSEIHLSDSDGIELMTYVGGVPIRLGFGHYAAKLDRLEKVYKELQPKLMALKSIDLNVADRVIVRVATNMTVGKG</sequence>
<keyword evidence="7 9" id="KW-0472">Membrane</keyword>
<comment type="similarity">
    <text evidence="9">Belongs to the FtsQ/DivIB family. FtsQ subfamily.</text>
</comment>